<feature type="modified residue" description="4-aspartylphosphate" evidence="5">
    <location>
        <position position="55"/>
    </location>
</feature>
<feature type="domain" description="Response regulatory" evidence="7">
    <location>
        <begin position="4"/>
        <end position="120"/>
    </location>
</feature>
<feature type="domain" description="HTH luxR-type" evidence="6">
    <location>
        <begin position="143"/>
        <end position="208"/>
    </location>
</feature>
<evidence type="ECO:0000313" key="8">
    <source>
        <dbReference type="EMBL" id="GLR16072.1"/>
    </source>
</evidence>
<keyword evidence="4" id="KW-0804">Transcription</keyword>
<reference evidence="8" key="1">
    <citation type="journal article" date="2014" name="Int. J. Syst. Evol. Microbiol.">
        <title>Complete genome sequence of Corynebacterium casei LMG S-19264T (=DSM 44701T), isolated from a smear-ripened cheese.</title>
        <authorList>
            <consortium name="US DOE Joint Genome Institute (JGI-PGF)"/>
            <person name="Walter F."/>
            <person name="Albersmeier A."/>
            <person name="Kalinowski J."/>
            <person name="Ruckert C."/>
        </authorList>
    </citation>
    <scope>NUCLEOTIDE SEQUENCE</scope>
    <source>
        <strain evidence="8">NBRC 108769</strain>
    </source>
</reference>
<keyword evidence="9" id="KW-1185">Reference proteome</keyword>
<dbReference type="PROSITE" id="PS50043">
    <property type="entry name" value="HTH_LUXR_2"/>
    <property type="match status" value="1"/>
</dbReference>
<dbReference type="CDD" id="cd17535">
    <property type="entry name" value="REC_NarL-like"/>
    <property type="match status" value="1"/>
</dbReference>
<comment type="caution">
    <text evidence="8">The sequence shown here is derived from an EMBL/GenBank/DDBJ whole genome shotgun (WGS) entry which is preliminary data.</text>
</comment>
<dbReference type="Pfam" id="PF00196">
    <property type="entry name" value="GerE"/>
    <property type="match status" value="1"/>
</dbReference>
<evidence type="ECO:0000256" key="2">
    <source>
        <dbReference type="ARBA" id="ARBA00023015"/>
    </source>
</evidence>
<sequence length="214" mass="24257">MPIRIFLVDDHKIILDSLSMLLGMIENFEIVGTCYDSRLVIDEIKELKIDVLITDLSMPSLDGIQLSFKLKEAYPDLKILMLTVNDDTSLIVDAFQAGISGYVMKKAGRAEMEKAIRTVNDGDLYYSQEVMRVILAGKGVDLEVEQIKLLTKREIQIIKLMLQEKSSAEIADELFISPGTVETHRHNIYKKLEVRSVVGLVKFGIKHNLHIDEH</sequence>
<dbReference type="InterPro" id="IPR016032">
    <property type="entry name" value="Sig_transdc_resp-reg_C-effctor"/>
</dbReference>
<dbReference type="SUPFAM" id="SSF46894">
    <property type="entry name" value="C-terminal effector domain of the bipartite response regulators"/>
    <property type="match status" value="1"/>
</dbReference>
<evidence type="ECO:0000256" key="5">
    <source>
        <dbReference type="PROSITE-ProRule" id="PRU00169"/>
    </source>
</evidence>
<keyword evidence="2" id="KW-0805">Transcription regulation</keyword>
<dbReference type="PANTHER" id="PTHR43214">
    <property type="entry name" value="TWO-COMPONENT RESPONSE REGULATOR"/>
    <property type="match status" value="1"/>
</dbReference>
<keyword evidence="3 8" id="KW-0238">DNA-binding</keyword>
<dbReference type="InterPro" id="IPR039420">
    <property type="entry name" value="WalR-like"/>
</dbReference>
<dbReference type="InterPro" id="IPR058245">
    <property type="entry name" value="NreC/VraR/RcsB-like_REC"/>
</dbReference>
<dbReference type="InterPro" id="IPR011006">
    <property type="entry name" value="CheY-like_superfamily"/>
</dbReference>
<gene>
    <name evidence="8" type="ORF">GCM10007940_06870</name>
</gene>
<name>A0AA37SMH2_9BACT</name>
<dbReference type="Gene3D" id="3.40.50.2300">
    <property type="match status" value="1"/>
</dbReference>
<dbReference type="GO" id="GO:0000160">
    <property type="term" value="P:phosphorelay signal transduction system"/>
    <property type="evidence" value="ECO:0007669"/>
    <property type="project" value="InterPro"/>
</dbReference>
<organism evidence="8 9">
    <name type="scientific">Portibacter lacus</name>
    <dbReference type="NCBI Taxonomy" id="1099794"/>
    <lineage>
        <taxon>Bacteria</taxon>
        <taxon>Pseudomonadati</taxon>
        <taxon>Bacteroidota</taxon>
        <taxon>Saprospiria</taxon>
        <taxon>Saprospirales</taxon>
        <taxon>Haliscomenobacteraceae</taxon>
        <taxon>Portibacter</taxon>
    </lineage>
</organism>
<reference evidence="8" key="2">
    <citation type="submission" date="2023-01" db="EMBL/GenBank/DDBJ databases">
        <title>Draft genome sequence of Portibacter lacus strain NBRC 108769.</title>
        <authorList>
            <person name="Sun Q."/>
            <person name="Mori K."/>
        </authorList>
    </citation>
    <scope>NUCLEOTIDE SEQUENCE</scope>
    <source>
        <strain evidence="8">NBRC 108769</strain>
    </source>
</reference>
<proteinExistence type="predicted"/>
<dbReference type="EMBL" id="BSOH01000003">
    <property type="protein sequence ID" value="GLR16072.1"/>
    <property type="molecule type" value="Genomic_DNA"/>
</dbReference>
<dbReference type="GO" id="GO:0003677">
    <property type="term" value="F:DNA binding"/>
    <property type="evidence" value="ECO:0007669"/>
    <property type="project" value="UniProtKB-KW"/>
</dbReference>
<dbReference type="CDD" id="cd06170">
    <property type="entry name" value="LuxR_C_like"/>
    <property type="match status" value="1"/>
</dbReference>
<keyword evidence="1 5" id="KW-0597">Phosphoprotein</keyword>
<dbReference type="SUPFAM" id="SSF52172">
    <property type="entry name" value="CheY-like"/>
    <property type="match status" value="1"/>
</dbReference>
<dbReference type="AlphaFoldDB" id="A0AA37SMH2"/>
<dbReference type="Pfam" id="PF00072">
    <property type="entry name" value="Response_reg"/>
    <property type="match status" value="1"/>
</dbReference>
<evidence type="ECO:0000313" key="9">
    <source>
        <dbReference type="Proteomes" id="UP001156666"/>
    </source>
</evidence>
<evidence type="ECO:0000259" key="6">
    <source>
        <dbReference type="PROSITE" id="PS50043"/>
    </source>
</evidence>
<evidence type="ECO:0000256" key="3">
    <source>
        <dbReference type="ARBA" id="ARBA00023125"/>
    </source>
</evidence>
<dbReference type="PANTHER" id="PTHR43214:SF41">
    <property type="entry name" value="NITRATE_NITRITE RESPONSE REGULATOR PROTEIN NARP"/>
    <property type="match status" value="1"/>
</dbReference>
<dbReference type="SMART" id="SM00421">
    <property type="entry name" value="HTH_LUXR"/>
    <property type="match status" value="1"/>
</dbReference>
<dbReference type="RefSeq" id="WP_235294715.1">
    <property type="nucleotide sequence ID" value="NZ_BSOH01000003.1"/>
</dbReference>
<protein>
    <submittedName>
        <fullName evidence="8">DNA-binding response regulator</fullName>
    </submittedName>
</protein>
<evidence type="ECO:0000256" key="4">
    <source>
        <dbReference type="ARBA" id="ARBA00023163"/>
    </source>
</evidence>
<dbReference type="InterPro" id="IPR000792">
    <property type="entry name" value="Tscrpt_reg_LuxR_C"/>
</dbReference>
<dbReference type="InterPro" id="IPR001789">
    <property type="entry name" value="Sig_transdc_resp-reg_receiver"/>
</dbReference>
<dbReference type="PRINTS" id="PR00038">
    <property type="entry name" value="HTHLUXR"/>
</dbReference>
<dbReference type="Proteomes" id="UP001156666">
    <property type="component" value="Unassembled WGS sequence"/>
</dbReference>
<accession>A0AA37SMH2</accession>
<evidence type="ECO:0000256" key="1">
    <source>
        <dbReference type="ARBA" id="ARBA00022553"/>
    </source>
</evidence>
<dbReference type="GO" id="GO:0006355">
    <property type="term" value="P:regulation of DNA-templated transcription"/>
    <property type="evidence" value="ECO:0007669"/>
    <property type="project" value="InterPro"/>
</dbReference>
<dbReference type="PROSITE" id="PS50110">
    <property type="entry name" value="RESPONSE_REGULATORY"/>
    <property type="match status" value="1"/>
</dbReference>
<dbReference type="SMART" id="SM00448">
    <property type="entry name" value="REC"/>
    <property type="match status" value="1"/>
</dbReference>
<evidence type="ECO:0000259" key="7">
    <source>
        <dbReference type="PROSITE" id="PS50110"/>
    </source>
</evidence>